<feature type="non-terminal residue" evidence="1">
    <location>
        <position position="1"/>
    </location>
</feature>
<keyword evidence="2" id="KW-1185">Reference proteome</keyword>
<comment type="caution">
    <text evidence="1">The sequence shown here is derived from an EMBL/GenBank/DDBJ whole genome shotgun (WGS) entry which is preliminary data.</text>
</comment>
<dbReference type="Proteomes" id="UP000789920">
    <property type="component" value="Unassembled WGS sequence"/>
</dbReference>
<dbReference type="EMBL" id="CAJVQC010135940">
    <property type="protein sequence ID" value="CAG8842851.1"/>
    <property type="molecule type" value="Genomic_DNA"/>
</dbReference>
<organism evidence="1 2">
    <name type="scientific">Racocetra persica</name>
    <dbReference type="NCBI Taxonomy" id="160502"/>
    <lineage>
        <taxon>Eukaryota</taxon>
        <taxon>Fungi</taxon>
        <taxon>Fungi incertae sedis</taxon>
        <taxon>Mucoromycota</taxon>
        <taxon>Glomeromycotina</taxon>
        <taxon>Glomeromycetes</taxon>
        <taxon>Diversisporales</taxon>
        <taxon>Gigasporaceae</taxon>
        <taxon>Racocetra</taxon>
    </lineage>
</organism>
<reference evidence="1" key="1">
    <citation type="submission" date="2021-06" db="EMBL/GenBank/DDBJ databases">
        <authorList>
            <person name="Kallberg Y."/>
            <person name="Tangrot J."/>
            <person name="Rosling A."/>
        </authorList>
    </citation>
    <scope>NUCLEOTIDE SEQUENCE</scope>
    <source>
        <strain evidence="1">MA461A</strain>
    </source>
</reference>
<name>A0ACA9SKW6_9GLOM</name>
<feature type="non-terminal residue" evidence="1">
    <location>
        <position position="139"/>
    </location>
</feature>
<proteinExistence type="predicted"/>
<evidence type="ECO:0000313" key="2">
    <source>
        <dbReference type="Proteomes" id="UP000789920"/>
    </source>
</evidence>
<evidence type="ECO:0000313" key="1">
    <source>
        <dbReference type="EMBL" id="CAG8842851.1"/>
    </source>
</evidence>
<accession>A0ACA9SKW6</accession>
<protein>
    <submittedName>
        <fullName evidence="1">15358_t:CDS:1</fullName>
    </submittedName>
</protein>
<gene>
    <name evidence="1" type="ORF">RPERSI_LOCUS32503</name>
</gene>
<sequence>KKDKDNLIKQELLNKCSKYPNKLADIKNYIDKIGERNKNSNNKETKDILEVVKKFNDEIKYAEMAIDLYSVYQQDKEKLDVVKNSIEQAEAEIKQLNHSLKDIKRKIQKISKGFEIQEEITDYIENLNQAIATLINIHD</sequence>